<comment type="caution">
    <text evidence="3">The sequence shown here is derived from an EMBL/GenBank/DDBJ whole genome shotgun (WGS) entry which is preliminary data.</text>
</comment>
<evidence type="ECO:0000256" key="2">
    <source>
        <dbReference type="SAM" id="MobiDB-lite"/>
    </source>
</evidence>
<dbReference type="InterPro" id="IPR021765">
    <property type="entry name" value="UstYa-like"/>
</dbReference>
<feature type="compositionally biased region" description="Pro residues" evidence="2">
    <location>
        <begin position="358"/>
        <end position="369"/>
    </location>
</feature>
<dbReference type="EMBL" id="AZGZ01000013">
    <property type="protein sequence ID" value="KZZ91663.1"/>
    <property type="molecule type" value="Genomic_DNA"/>
</dbReference>
<dbReference type="PANTHER" id="PTHR33365:SF7">
    <property type="entry name" value="TAT PATHWAY SIGNAL SEQUENCE"/>
    <property type="match status" value="1"/>
</dbReference>
<evidence type="ECO:0008006" key="5">
    <source>
        <dbReference type="Google" id="ProtNLM"/>
    </source>
</evidence>
<proteinExistence type="inferred from homology"/>
<feature type="compositionally biased region" description="Polar residues" evidence="2">
    <location>
        <begin position="58"/>
        <end position="75"/>
    </location>
</feature>
<evidence type="ECO:0000256" key="1">
    <source>
        <dbReference type="ARBA" id="ARBA00035112"/>
    </source>
</evidence>
<dbReference type="PANTHER" id="PTHR33365">
    <property type="entry name" value="YALI0B05434P"/>
    <property type="match status" value="1"/>
</dbReference>
<comment type="similarity">
    <text evidence="1">Belongs to the ustYa family.</text>
</comment>
<dbReference type="Pfam" id="PF11807">
    <property type="entry name" value="UstYa"/>
    <property type="match status" value="1"/>
</dbReference>
<name>A0A162ICZ1_9EURO</name>
<keyword evidence="4" id="KW-1185">Reference proteome</keyword>
<reference evidence="3 4" key="1">
    <citation type="journal article" date="2016" name="Genome Biol. Evol.">
        <title>Divergent and convergent evolution of fungal pathogenicity.</title>
        <authorList>
            <person name="Shang Y."/>
            <person name="Xiao G."/>
            <person name="Zheng P."/>
            <person name="Cen K."/>
            <person name="Zhan S."/>
            <person name="Wang C."/>
        </authorList>
    </citation>
    <scope>NUCLEOTIDE SEQUENCE [LARGE SCALE GENOMIC DNA]</scope>
    <source>
        <strain evidence="3 4">ARSEF 7405</strain>
    </source>
</reference>
<feature type="region of interest" description="Disordered" evidence="2">
    <location>
        <begin position="330"/>
        <end position="369"/>
    </location>
</feature>
<accession>A0A162ICZ1</accession>
<dbReference type="VEuPathDB" id="FungiDB:AAP_03369"/>
<protein>
    <recommendedName>
        <fullName evidence="5">Tat pathway signal sequence</fullName>
    </recommendedName>
</protein>
<dbReference type="AlphaFoldDB" id="A0A162ICZ1"/>
<gene>
    <name evidence="3" type="ORF">AAP_03369</name>
</gene>
<sequence>MPRSIPVYSAVPQDEDLEEAQVCIYVDDPEFDIGSSGSGPNSSTDDVELETGLDSQHRSSIPTTSNPVHARQSANLADRRLPDPNATPGLPNRPRNGFPARDRGRRRRRRIGPFEEPARNAGLIMSLIMSMVFTGTLSISGLLMIHAHSNTIAERAKQFYSPAKDAEKWTVVRFDGDVHSLNMFKVKEGEPKEKWRQVDMNWRGLYDVEPFTVPGEKLAIMNESSIEVPSRPGEQLVKLAVFHQLHCLDMIRKYVHHPHYNFDNHHGTVPVLDHVENPKPAEPNFNVLHECHDFDMIKTWAKHRSINMEKEIKKNLGAFLPMFKNVDLSQADKSVGKDEGKVEEAPKQKDVEQEKQPHPPPPRPSTPSA</sequence>
<organism evidence="3 4">
    <name type="scientific">Ascosphaera apis ARSEF 7405</name>
    <dbReference type="NCBI Taxonomy" id="392613"/>
    <lineage>
        <taxon>Eukaryota</taxon>
        <taxon>Fungi</taxon>
        <taxon>Dikarya</taxon>
        <taxon>Ascomycota</taxon>
        <taxon>Pezizomycotina</taxon>
        <taxon>Eurotiomycetes</taxon>
        <taxon>Eurotiomycetidae</taxon>
        <taxon>Onygenales</taxon>
        <taxon>Ascosphaeraceae</taxon>
        <taxon>Ascosphaera</taxon>
    </lineage>
</organism>
<dbReference type="GO" id="GO:0043386">
    <property type="term" value="P:mycotoxin biosynthetic process"/>
    <property type="evidence" value="ECO:0007669"/>
    <property type="project" value="InterPro"/>
</dbReference>
<feature type="compositionally biased region" description="Basic and acidic residues" evidence="2">
    <location>
        <begin position="334"/>
        <end position="357"/>
    </location>
</feature>
<evidence type="ECO:0000313" key="3">
    <source>
        <dbReference type="EMBL" id="KZZ91663.1"/>
    </source>
</evidence>
<dbReference type="Proteomes" id="UP000242877">
    <property type="component" value="Unassembled WGS sequence"/>
</dbReference>
<dbReference type="OrthoDB" id="3687641at2759"/>
<feature type="region of interest" description="Disordered" evidence="2">
    <location>
        <begin position="26"/>
        <end position="114"/>
    </location>
</feature>
<evidence type="ECO:0000313" key="4">
    <source>
        <dbReference type="Proteomes" id="UP000242877"/>
    </source>
</evidence>